<evidence type="ECO:0008006" key="3">
    <source>
        <dbReference type="Google" id="ProtNLM"/>
    </source>
</evidence>
<proteinExistence type="predicted"/>
<comment type="caution">
    <text evidence="1">The sequence shown here is derived from an EMBL/GenBank/DDBJ whole genome shotgun (WGS) entry which is preliminary data.</text>
</comment>
<accession>A0A419DDC3</accession>
<gene>
    <name evidence="1" type="ORF">C4544_03695</name>
</gene>
<dbReference type="Proteomes" id="UP000285655">
    <property type="component" value="Unassembled WGS sequence"/>
</dbReference>
<protein>
    <recommendedName>
        <fullName evidence="3">NYN domain-containing protein</fullName>
    </recommendedName>
</protein>
<reference evidence="1 2" key="1">
    <citation type="journal article" date="2017" name="ISME J.">
        <title>Energy and carbon metabolisms in a deep terrestrial subsurface fluid microbial community.</title>
        <authorList>
            <person name="Momper L."/>
            <person name="Jungbluth S.P."/>
            <person name="Lee M.D."/>
            <person name="Amend J.P."/>
        </authorList>
    </citation>
    <scope>NUCLEOTIDE SEQUENCE [LARGE SCALE GENOMIC DNA]</scope>
    <source>
        <strain evidence="1">SURF_29</strain>
    </source>
</reference>
<organism evidence="1 2">
    <name type="scientific">candidate division WS5 bacterium</name>
    <dbReference type="NCBI Taxonomy" id="2093353"/>
    <lineage>
        <taxon>Bacteria</taxon>
        <taxon>candidate division WS5</taxon>
    </lineage>
</organism>
<dbReference type="AlphaFoldDB" id="A0A419DDC3"/>
<dbReference type="EMBL" id="QZJW01000030">
    <property type="protein sequence ID" value="RJO61104.1"/>
    <property type="molecule type" value="Genomic_DNA"/>
</dbReference>
<sequence length="147" mass="17076">MKKVAIFVDWENIRKCIFEQAFAIHNNKVSYNDTSNVIKFINSFLNSDEEIYRIFFYLADPYSGIYNGVNYSKSKSYQHATAFIEKLSIEDLIAVRKGYLATRGIDSKGNPIFIQKQNTTDIHRELKEHADFIRPINFNSIFSITTS</sequence>
<evidence type="ECO:0000313" key="1">
    <source>
        <dbReference type="EMBL" id="RJO61104.1"/>
    </source>
</evidence>
<name>A0A419DDC3_9BACT</name>
<evidence type="ECO:0000313" key="2">
    <source>
        <dbReference type="Proteomes" id="UP000285655"/>
    </source>
</evidence>